<gene>
    <name evidence="5" type="ORF">NM203_01820</name>
</gene>
<evidence type="ECO:0000256" key="3">
    <source>
        <dbReference type="ARBA" id="ARBA00022840"/>
    </source>
</evidence>
<dbReference type="EMBL" id="JANDBD010000001">
    <property type="protein sequence ID" value="MCP9270918.1"/>
    <property type="molecule type" value="Genomic_DNA"/>
</dbReference>
<feature type="domain" description="UspA" evidence="4">
    <location>
        <begin position="156"/>
        <end position="289"/>
    </location>
</feature>
<feature type="domain" description="UspA" evidence="4">
    <location>
        <begin position="10"/>
        <end position="147"/>
    </location>
</feature>
<keyword evidence="2" id="KW-0547">Nucleotide-binding</keyword>
<keyword evidence="6" id="KW-1185">Reference proteome</keyword>
<accession>A0ABT1LVI6</accession>
<dbReference type="Proteomes" id="UP001651690">
    <property type="component" value="Unassembled WGS sequence"/>
</dbReference>
<dbReference type="InterPro" id="IPR006016">
    <property type="entry name" value="UspA"/>
</dbReference>
<keyword evidence="3" id="KW-0067">ATP-binding</keyword>
<evidence type="ECO:0000256" key="2">
    <source>
        <dbReference type="ARBA" id="ARBA00022741"/>
    </source>
</evidence>
<comment type="similarity">
    <text evidence="1">Belongs to the universal stress protein A family.</text>
</comment>
<organism evidence="5 6">
    <name type="scientific">Mycolicibacterium arenosum</name>
    <dbReference type="NCBI Taxonomy" id="2952157"/>
    <lineage>
        <taxon>Bacteria</taxon>
        <taxon>Bacillati</taxon>
        <taxon>Actinomycetota</taxon>
        <taxon>Actinomycetes</taxon>
        <taxon>Mycobacteriales</taxon>
        <taxon>Mycobacteriaceae</taxon>
        <taxon>Mycolicibacterium</taxon>
    </lineage>
</organism>
<reference evidence="5 6" key="1">
    <citation type="submission" date="2022-06" db="EMBL/GenBank/DDBJ databases">
        <title>Mycolicibacterium sp. CAU 1645 isolated from seawater.</title>
        <authorList>
            <person name="Kim W."/>
        </authorList>
    </citation>
    <scope>NUCLEOTIDE SEQUENCE [LARGE SCALE GENOMIC DNA]</scope>
    <source>
        <strain evidence="5 6">CAU 1645</strain>
    </source>
</reference>
<dbReference type="Pfam" id="PF00582">
    <property type="entry name" value="Usp"/>
    <property type="match status" value="2"/>
</dbReference>
<dbReference type="SUPFAM" id="SSF52402">
    <property type="entry name" value="Adenine nucleotide alpha hydrolases-like"/>
    <property type="match status" value="2"/>
</dbReference>
<comment type="caution">
    <text evidence="5">The sequence shown here is derived from an EMBL/GenBank/DDBJ whole genome shotgun (WGS) entry which is preliminary data.</text>
</comment>
<protein>
    <submittedName>
        <fullName evidence="5">Universal stress protein</fullName>
    </submittedName>
</protein>
<dbReference type="Gene3D" id="3.40.50.620">
    <property type="entry name" value="HUPs"/>
    <property type="match status" value="2"/>
</dbReference>
<proteinExistence type="inferred from homology"/>
<dbReference type="RefSeq" id="WP_255057888.1">
    <property type="nucleotide sequence ID" value="NZ_JANDBD010000001.1"/>
</dbReference>
<dbReference type="PRINTS" id="PR01438">
    <property type="entry name" value="UNVRSLSTRESS"/>
</dbReference>
<dbReference type="InterPro" id="IPR006015">
    <property type="entry name" value="Universal_stress_UspA"/>
</dbReference>
<evidence type="ECO:0000256" key="1">
    <source>
        <dbReference type="ARBA" id="ARBA00008791"/>
    </source>
</evidence>
<dbReference type="InterPro" id="IPR014729">
    <property type="entry name" value="Rossmann-like_a/b/a_fold"/>
</dbReference>
<sequence length="291" mass="31055">MINDRDEAGVVVAVDSARVDGDATRWAADEALRHGHRLTLVHVLAPVLIDEQDPRLRARIHRWRSHLARQLLADTKCEITSTTGLDADRISATVRFGAPVTKLTELSSNAVMLVVGSRFHGSVGGRRLGSVSAAVSCRARCPVAVVHGYDETRSNKPVLVGIDGSSASEHATATAFDEASRRGVGLIALHAWSDVGVIPLLGMDWHDYRTTATEVLAERLAGWQEHYPDVKIERRVHCDEPAHALKAEARGASLVVVGSRGRGAAATMLLGSVATAVAEGVDVPVIITRGA</sequence>
<evidence type="ECO:0000313" key="5">
    <source>
        <dbReference type="EMBL" id="MCP9270918.1"/>
    </source>
</evidence>
<name>A0ABT1LVI6_9MYCO</name>
<dbReference type="PANTHER" id="PTHR46268:SF27">
    <property type="entry name" value="UNIVERSAL STRESS PROTEIN RV2623"/>
    <property type="match status" value="1"/>
</dbReference>
<evidence type="ECO:0000313" key="6">
    <source>
        <dbReference type="Proteomes" id="UP001651690"/>
    </source>
</evidence>
<dbReference type="PANTHER" id="PTHR46268">
    <property type="entry name" value="STRESS RESPONSE PROTEIN NHAX"/>
    <property type="match status" value="1"/>
</dbReference>
<evidence type="ECO:0000259" key="4">
    <source>
        <dbReference type="Pfam" id="PF00582"/>
    </source>
</evidence>